<comment type="caution">
    <text evidence="1">The sequence shown here is derived from an EMBL/GenBank/DDBJ whole genome shotgun (WGS) entry which is preliminary data.</text>
</comment>
<dbReference type="EMBL" id="JALJOR010000012">
    <property type="protein sequence ID" value="KAK9807664.1"/>
    <property type="molecule type" value="Genomic_DNA"/>
</dbReference>
<keyword evidence="2" id="KW-1185">Reference proteome</keyword>
<reference evidence="1 2" key="1">
    <citation type="journal article" date="2024" name="Nat. Commun.">
        <title>Phylogenomics reveals the evolutionary origins of lichenization in chlorophyte algae.</title>
        <authorList>
            <person name="Puginier C."/>
            <person name="Libourel C."/>
            <person name="Otte J."/>
            <person name="Skaloud P."/>
            <person name="Haon M."/>
            <person name="Grisel S."/>
            <person name="Petersen M."/>
            <person name="Berrin J.G."/>
            <person name="Delaux P.M."/>
            <person name="Dal Grande F."/>
            <person name="Keller J."/>
        </authorList>
    </citation>
    <scope>NUCLEOTIDE SEQUENCE [LARGE SCALE GENOMIC DNA]</scope>
    <source>
        <strain evidence="1 2">SAG 2043</strain>
    </source>
</reference>
<evidence type="ECO:0000313" key="2">
    <source>
        <dbReference type="Proteomes" id="UP001489004"/>
    </source>
</evidence>
<dbReference type="Proteomes" id="UP001489004">
    <property type="component" value="Unassembled WGS sequence"/>
</dbReference>
<dbReference type="AlphaFoldDB" id="A0AAW1PHA8"/>
<gene>
    <name evidence="1" type="ORF">WJX72_005762</name>
</gene>
<organism evidence="1 2">
    <name type="scientific">[Myrmecia] bisecta</name>
    <dbReference type="NCBI Taxonomy" id="41462"/>
    <lineage>
        <taxon>Eukaryota</taxon>
        <taxon>Viridiplantae</taxon>
        <taxon>Chlorophyta</taxon>
        <taxon>core chlorophytes</taxon>
        <taxon>Trebouxiophyceae</taxon>
        <taxon>Trebouxiales</taxon>
        <taxon>Trebouxiaceae</taxon>
        <taxon>Myrmecia</taxon>
    </lineage>
</organism>
<protein>
    <submittedName>
        <fullName evidence="1">Uncharacterized protein</fullName>
    </submittedName>
</protein>
<sequence>MCTAITALWKHVNGAAECAWLAAVVHITRSRQLQRLQQPLAWQRMRSMVSSSSAGCASTAPRRCRSYCRATGLDAGAVLPDGPAEVADVRERIGVRQLALLPVGQHKGALKDLLLEEFKQLKLRVLRNALEHVLLLASSWSSSRCSFAEYTHPATAHGGRHEEAAWALVEKAQRDPDNPRKARWIDEAISLLRDVGLHSIERGLPWLHLASSGLQTKKMRARESADLFMCLPVALLAPAIEGSAKYIHVAMALLEWCMIGDAQRHDADILADQRALMRFLETA</sequence>
<proteinExistence type="predicted"/>
<evidence type="ECO:0000313" key="1">
    <source>
        <dbReference type="EMBL" id="KAK9807664.1"/>
    </source>
</evidence>
<name>A0AAW1PHA8_9CHLO</name>
<accession>A0AAW1PHA8</accession>